<keyword evidence="2" id="KW-1185">Reference proteome</keyword>
<dbReference type="EMBL" id="CP089984">
    <property type="protein sequence ID" value="WXB15407.1"/>
    <property type="molecule type" value="Genomic_DNA"/>
</dbReference>
<name>A0ABZ2LXF2_9BACT</name>
<dbReference type="RefSeq" id="WP_394825033.1">
    <property type="nucleotide sequence ID" value="NZ_CP089984.1"/>
</dbReference>
<evidence type="ECO:0000313" key="1">
    <source>
        <dbReference type="EMBL" id="WXB15407.1"/>
    </source>
</evidence>
<organism evidence="1 2">
    <name type="scientific">Pendulispora albinea</name>
    <dbReference type="NCBI Taxonomy" id="2741071"/>
    <lineage>
        <taxon>Bacteria</taxon>
        <taxon>Pseudomonadati</taxon>
        <taxon>Myxococcota</taxon>
        <taxon>Myxococcia</taxon>
        <taxon>Myxococcales</taxon>
        <taxon>Sorangiineae</taxon>
        <taxon>Pendulisporaceae</taxon>
        <taxon>Pendulispora</taxon>
    </lineage>
</organism>
<gene>
    <name evidence="1" type="ORF">LZC94_47250</name>
</gene>
<accession>A0ABZ2LXF2</accession>
<dbReference type="Proteomes" id="UP001370348">
    <property type="component" value="Chromosome"/>
</dbReference>
<proteinExistence type="predicted"/>
<evidence type="ECO:0000313" key="2">
    <source>
        <dbReference type="Proteomes" id="UP001370348"/>
    </source>
</evidence>
<reference evidence="1 2" key="1">
    <citation type="submission" date="2021-12" db="EMBL/GenBank/DDBJ databases">
        <title>Discovery of the Pendulisporaceae a myxobacterial family with distinct sporulation behavior and unique specialized metabolism.</title>
        <authorList>
            <person name="Garcia R."/>
            <person name="Popoff A."/>
            <person name="Bader C.D."/>
            <person name="Loehr J."/>
            <person name="Walesch S."/>
            <person name="Walt C."/>
            <person name="Boldt J."/>
            <person name="Bunk B."/>
            <person name="Haeckl F.J.F.P.J."/>
            <person name="Gunesch A.P."/>
            <person name="Birkelbach J."/>
            <person name="Nuebel U."/>
            <person name="Pietschmann T."/>
            <person name="Bach T."/>
            <person name="Mueller R."/>
        </authorList>
    </citation>
    <scope>NUCLEOTIDE SEQUENCE [LARGE SCALE GENOMIC DNA]</scope>
    <source>
        <strain evidence="1 2">MSr11954</strain>
    </source>
</reference>
<protein>
    <submittedName>
        <fullName evidence="1">Uncharacterized protein</fullName>
    </submittedName>
</protein>
<sequence>MALDVQKFKAAVCGSVTDLNQDQVRKLLSSRTYGYDFVNGAANAPLSESIILHVLRDGVLRAITLTAPVAIPADGTNFASLIFLRRTAPNYVSLPIANIAILPSASGGTGPLGAFVPYTIPLLNISQQNIRFNAGDLLTLAVAKSGAGVALSAPTSSFHVGLDLEED</sequence>